<reference evidence="2" key="1">
    <citation type="submission" date="2014-01" db="EMBL/GenBank/DDBJ databases">
        <authorList>
            <person name="Aslett M."/>
        </authorList>
    </citation>
    <scope>NUCLEOTIDE SEQUENCE</scope>
    <source>
        <strain evidence="2">CDC</strain>
    </source>
</reference>
<evidence type="ECO:0000313" key="3">
    <source>
        <dbReference type="Proteomes" id="UP000027581"/>
    </source>
</evidence>
<evidence type="ECO:0000256" key="1">
    <source>
        <dbReference type="SAM" id="MobiDB-lite"/>
    </source>
</evidence>
<proteinExistence type="predicted"/>
<feature type="compositionally biased region" description="Basic and acidic residues" evidence="1">
    <location>
        <begin position="9"/>
        <end position="38"/>
    </location>
</feature>
<gene>
    <name evidence="2" type="ORF">PRCDC_1350900</name>
</gene>
<accession>A0A060S3K7</accession>
<dbReference type="VEuPathDB" id="PlasmoDB:PRCDC_1350900"/>
<evidence type="ECO:0000313" key="2">
    <source>
        <dbReference type="EMBL" id="CDO66302.1"/>
    </source>
</evidence>
<sequence>MKQKKKKNTTQEKKNKEEEEQEQNDRAENKIEEIKNKEDDEIITEINKYNKQKINMIEQNKDDAKKNLSNLLSLYNSSEDEAEEQLNNEYNDQKEKGKRNSKNNQQDDPISDDKICDDKICDDKICDDKICDDKICDDKICDDKICDDNNNKDTYQHNESTTIIKNNKNIKDKQIGCKQNTSYNISTTNNINNEIPKYPQKQYNHIYTNQSNISHSMHNTYYPQNAYQNENYYYQYLNYPHVANFNMMMNTTNPVLYNNTNNTNNNNNNNNNIYINNKSKKNNFNNLGFSKNKEMNIDINQIPVVDQREILREWKPNIIKEEKKSQKYTIKTKVYNPVNNTFDKAIIHGKNQKRKHQINWLAKEAVEKEYEILQKTNNNKRRTTSDKYGW</sequence>
<feature type="region of interest" description="Disordered" evidence="1">
    <location>
        <begin position="92"/>
        <end position="113"/>
    </location>
</feature>
<keyword evidence="3" id="KW-1185">Reference proteome</keyword>
<feature type="region of interest" description="Disordered" evidence="1">
    <location>
        <begin position="1"/>
        <end position="43"/>
    </location>
</feature>
<dbReference type="EMBL" id="HG810774">
    <property type="protein sequence ID" value="CDO66302.1"/>
    <property type="molecule type" value="Genomic_DNA"/>
</dbReference>
<dbReference type="Proteomes" id="UP000027581">
    <property type="component" value="Unassembled WGS sequence"/>
</dbReference>
<dbReference type="VEuPathDB" id="PlasmoDB:PRG01_1354400"/>
<reference evidence="2" key="2">
    <citation type="submission" date="2014-05" db="EMBL/GenBank/DDBJ databases">
        <title>The genome sequences of chimpanzee malaria parasites reveal the path to human adaptation.</title>
        <authorList>
            <person name="Otto T.D."/>
            <person name="Rayner J.C."/>
            <person name="Boehme U."/>
            <person name="Pain A."/>
            <person name="Spottiswoode N."/>
            <person name="Sanders M."/>
            <person name="Quail M."/>
            <person name="Ollomo B."/>
            <person name="Renaud F."/>
            <person name="Thomas A.W."/>
            <person name="Prugnolle F."/>
            <person name="Conway D.J."/>
            <person name="Newbold C."/>
            <person name="Berriman M."/>
        </authorList>
    </citation>
    <scope>NUCLEOTIDE SEQUENCE [LARGE SCALE GENOMIC DNA]</scope>
    <source>
        <strain evidence="2">CDC</strain>
    </source>
</reference>
<protein>
    <submittedName>
        <fullName evidence="2">Uncharacterized protein</fullName>
    </submittedName>
</protein>
<name>A0A060S3K7_PLARE</name>
<dbReference type="AlphaFoldDB" id="A0A060S3K7"/>
<organism evidence="2 3">
    <name type="scientific">Plasmodium reichenowi</name>
    <dbReference type="NCBI Taxonomy" id="5854"/>
    <lineage>
        <taxon>Eukaryota</taxon>
        <taxon>Sar</taxon>
        <taxon>Alveolata</taxon>
        <taxon>Apicomplexa</taxon>
        <taxon>Aconoidasida</taxon>
        <taxon>Haemosporida</taxon>
        <taxon>Plasmodiidae</taxon>
        <taxon>Plasmodium</taxon>
        <taxon>Plasmodium (Laverania)</taxon>
    </lineage>
</organism>